<comment type="caution">
    <text evidence="5">The sequence shown here is derived from an EMBL/GenBank/DDBJ whole genome shotgun (WGS) entry which is preliminary data.</text>
</comment>
<feature type="domain" description="Peptidase M16 C-terminal" evidence="4">
    <location>
        <begin position="698"/>
        <end position="874"/>
    </location>
</feature>
<dbReference type="Proteomes" id="UP001500021">
    <property type="component" value="Unassembled WGS sequence"/>
</dbReference>
<dbReference type="InterPro" id="IPR007863">
    <property type="entry name" value="Peptidase_M16_C"/>
</dbReference>
<dbReference type="InterPro" id="IPR050361">
    <property type="entry name" value="MPP/UQCRC_Complex"/>
</dbReference>
<dbReference type="SUPFAM" id="SSF63411">
    <property type="entry name" value="LuxS/MPP-like metallohydrolase"/>
    <property type="match status" value="4"/>
</dbReference>
<feature type="signal peptide" evidence="2">
    <location>
        <begin position="1"/>
        <end position="25"/>
    </location>
</feature>
<accession>A0ABN1L9A7</accession>
<feature type="domain" description="Peptidase M16 N-terminal" evidence="3">
    <location>
        <begin position="546"/>
        <end position="678"/>
    </location>
</feature>
<evidence type="ECO:0000313" key="5">
    <source>
        <dbReference type="EMBL" id="GAA0820747.1"/>
    </source>
</evidence>
<dbReference type="EMBL" id="BAAAFA010000009">
    <property type="protein sequence ID" value="GAA0820747.1"/>
    <property type="molecule type" value="Genomic_DNA"/>
</dbReference>
<evidence type="ECO:0000256" key="2">
    <source>
        <dbReference type="SAM" id="SignalP"/>
    </source>
</evidence>
<protein>
    <submittedName>
        <fullName evidence="5">Pitrilysin family protein</fullName>
    </submittedName>
</protein>
<dbReference type="PANTHER" id="PTHR11851">
    <property type="entry name" value="METALLOPROTEASE"/>
    <property type="match status" value="1"/>
</dbReference>
<sequence>MSKFSHFSLASGTAFKKLFNVTAVAASVAVIASCTNYQQPSVELPQGVSLVESVKAQEGVVNIPFKKYTLANGLTVILHQDNSDPLVHVDVTYHVGSAREQLGKSGFAHFFEHMMFQGSNNVADEQHFKVVTQSGGNLNGTTNSDRTNYFETVPKNQLEKMLWLESDRMGFLLEAITAEKFEVQRATVKNERGQNVDNRPYGRLNETVNQMIFPREHPYSWPVIGYMSDLDRGTVTDLKEFFSRWYGPNNAVLTIGGDIDEAQTLAWVNQYFGELKAGPAVEPLAKTPVSLADNRYYSFSDNVSLPLLYISFPTVYGMHDDEPALDVLANILGGGPTSLLYKNLVKSGVAVQAGTSHPCRELVCQMNFYALPNPQQGLALANIEQVINDTLVEFENRGVNDDDLLKTKVSIETDTIYGLQSVSGKVSNLAHYQTMLDDANYTEQQVARYNQVTKADVMRVFNQYIKGKGAAVLSIVPHGQEALVAKADNFTLPDVSNPPAVVELDTPIMKNISDFDRSVMPSAGENPQVKVPELWRESFANGMEVIASENNETPTVSLLLSLEGGPLLDPIDKAGLAQLTASLMNEGTLARSKEALSNELAKLGSDISFGASGRNTFISVSSLVKNLDATLVLLHEMMFNPLFAQADFDRVKNQTIQGLEQGNKDARTLARNAFKQVTYGKGNRVGLADSGTITTVNTITLADVKGFYKQYFSPSKSSLVVVGDVSRGDLLPKLKRLKSWQGQSYTINTDFTLPEVTPNKVYFVDLPNASQSSIKLSRRAMTYDATSEYFKASLMNYPLGRAFNSRINLNLREDKGYTYGASSYFSGGKTQGSFSAGASVKKEHTYDAMVEIENEIKNYQEKGLTDDEVTFMRQAISQSEALSFETPSQKSGFLRQLLQFNLPTNYGEQQTEIIQNITLAQLNAIAAEELAKPMQWIVVGDGQIVRPQLEKLNVDVVDLTLAQ</sequence>
<feature type="domain" description="Peptidase M16 C-terminal" evidence="4">
    <location>
        <begin position="234"/>
        <end position="408"/>
    </location>
</feature>
<evidence type="ECO:0000313" key="6">
    <source>
        <dbReference type="Proteomes" id="UP001500021"/>
    </source>
</evidence>
<dbReference type="Gene3D" id="3.30.830.10">
    <property type="entry name" value="Metalloenzyme, LuxS/M16 peptidase-like"/>
    <property type="match status" value="4"/>
</dbReference>
<keyword evidence="2" id="KW-0732">Signal</keyword>
<dbReference type="Pfam" id="PF05193">
    <property type="entry name" value="Peptidase_M16_C"/>
    <property type="match status" value="2"/>
</dbReference>
<dbReference type="InterPro" id="IPR011249">
    <property type="entry name" value="Metalloenz_LuxS/M16"/>
</dbReference>
<dbReference type="PROSITE" id="PS51257">
    <property type="entry name" value="PROKAR_LIPOPROTEIN"/>
    <property type="match status" value="1"/>
</dbReference>
<evidence type="ECO:0000259" key="3">
    <source>
        <dbReference type="Pfam" id="PF00675"/>
    </source>
</evidence>
<comment type="similarity">
    <text evidence="1">Belongs to the peptidase M16 family.</text>
</comment>
<dbReference type="PANTHER" id="PTHR11851:SF49">
    <property type="entry name" value="MITOCHONDRIAL-PROCESSING PEPTIDASE SUBUNIT ALPHA"/>
    <property type="match status" value="1"/>
</dbReference>
<dbReference type="Pfam" id="PF00675">
    <property type="entry name" value="Peptidase_M16"/>
    <property type="match status" value="2"/>
</dbReference>
<reference evidence="5 6" key="1">
    <citation type="journal article" date="2019" name="Int. J. Syst. Evol. Microbiol.">
        <title>The Global Catalogue of Microorganisms (GCM) 10K type strain sequencing project: providing services to taxonomists for standard genome sequencing and annotation.</title>
        <authorList>
            <consortium name="The Broad Institute Genomics Platform"/>
            <consortium name="The Broad Institute Genome Sequencing Center for Infectious Disease"/>
            <person name="Wu L."/>
            <person name="Ma J."/>
        </authorList>
    </citation>
    <scope>NUCLEOTIDE SEQUENCE [LARGE SCALE GENOMIC DNA]</scope>
    <source>
        <strain evidence="5 6">JCM 15608</strain>
    </source>
</reference>
<feature type="chain" id="PRO_5046412235" evidence="2">
    <location>
        <begin position="26"/>
        <end position="963"/>
    </location>
</feature>
<evidence type="ECO:0000256" key="1">
    <source>
        <dbReference type="ARBA" id="ARBA00007261"/>
    </source>
</evidence>
<proteinExistence type="inferred from homology"/>
<dbReference type="InterPro" id="IPR011765">
    <property type="entry name" value="Pept_M16_N"/>
</dbReference>
<gene>
    <name evidence="5" type="ORF">GCM10009111_26690</name>
</gene>
<evidence type="ECO:0000259" key="4">
    <source>
        <dbReference type="Pfam" id="PF05193"/>
    </source>
</evidence>
<name>A0ABN1L9A7_9GAMM</name>
<feature type="domain" description="Peptidase M16 N-terminal" evidence="3">
    <location>
        <begin position="76"/>
        <end position="200"/>
    </location>
</feature>
<organism evidence="5 6">
    <name type="scientific">Colwellia asteriadis</name>
    <dbReference type="NCBI Taxonomy" id="517723"/>
    <lineage>
        <taxon>Bacteria</taxon>
        <taxon>Pseudomonadati</taxon>
        <taxon>Pseudomonadota</taxon>
        <taxon>Gammaproteobacteria</taxon>
        <taxon>Alteromonadales</taxon>
        <taxon>Colwelliaceae</taxon>
        <taxon>Colwellia</taxon>
    </lineage>
</organism>
<keyword evidence="6" id="KW-1185">Reference proteome</keyword>